<evidence type="ECO:0000259" key="10">
    <source>
        <dbReference type="Pfam" id="PF04290"/>
    </source>
</evidence>
<protein>
    <submittedName>
        <fullName evidence="11">TRAP-type C4-dicarboxylate transport system permease small subunit</fullName>
    </submittedName>
</protein>
<comment type="similarity">
    <text evidence="8">Belongs to the TRAP transporter small permease family.</text>
</comment>
<dbReference type="EMBL" id="JAUSUQ010000003">
    <property type="protein sequence ID" value="MDQ0338287.1"/>
    <property type="molecule type" value="Genomic_DNA"/>
</dbReference>
<evidence type="ECO:0000256" key="3">
    <source>
        <dbReference type="ARBA" id="ARBA00022475"/>
    </source>
</evidence>
<keyword evidence="3" id="KW-1003">Cell membrane</keyword>
<evidence type="ECO:0000256" key="5">
    <source>
        <dbReference type="ARBA" id="ARBA00022692"/>
    </source>
</evidence>
<feature type="transmembrane region" description="Helical" evidence="9">
    <location>
        <begin position="48"/>
        <end position="65"/>
    </location>
</feature>
<dbReference type="PANTHER" id="PTHR35011">
    <property type="entry name" value="2,3-DIKETO-L-GULONATE TRAP TRANSPORTER SMALL PERMEASE PROTEIN YIAM"/>
    <property type="match status" value="1"/>
</dbReference>
<comment type="subcellular location">
    <subcellularLocation>
        <location evidence="1">Cell inner membrane</location>
        <topology evidence="1">Multi-pass membrane protein</topology>
    </subcellularLocation>
</comment>
<feature type="domain" description="Tripartite ATP-independent periplasmic transporters DctQ component" evidence="10">
    <location>
        <begin position="24"/>
        <end position="154"/>
    </location>
</feature>
<name>A0ABU0CPE9_9BACI</name>
<comment type="caution">
    <text evidence="11">The sequence shown here is derived from an EMBL/GenBank/DDBJ whole genome shotgun (WGS) entry which is preliminary data.</text>
</comment>
<dbReference type="PANTHER" id="PTHR35011:SF2">
    <property type="entry name" value="2,3-DIKETO-L-GULONATE TRAP TRANSPORTER SMALL PERMEASE PROTEIN YIAM"/>
    <property type="match status" value="1"/>
</dbReference>
<dbReference type="Pfam" id="PF04290">
    <property type="entry name" value="DctQ"/>
    <property type="match status" value="1"/>
</dbReference>
<keyword evidence="7 9" id="KW-0472">Membrane</keyword>
<proteinExistence type="inferred from homology"/>
<dbReference type="InterPro" id="IPR055348">
    <property type="entry name" value="DctQ"/>
</dbReference>
<keyword evidence="5 9" id="KW-0812">Transmembrane</keyword>
<keyword evidence="4" id="KW-0997">Cell inner membrane</keyword>
<evidence type="ECO:0000313" key="11">
    <source>
        <dbReference type="EMBL" id="MDQ0338287.1"/>
    </source>
</evidence>
<evidence type="ECO:0000256" key="9">
    <source>
        <dbReference type="SAM" id="Phobius"/>
    </source>
</evidence>
<dbReference type="RefSeq" id="WP_307336381.1">
    <property type="nucleotide sequence ID" value="NZ_JAUSUQ010000003.1"/>
</dbReference>
<evidence type="ECO:0000256" key="8">
    <source>
        <dbReference type="ARBA" id="ARBA00038436"/>
    </source>
</evidence>
<organism evidence="11 12">
    <name type="scientific">Caldalkalibacillus uzonensis</name>
    <dbReference type="NCBI Taxonomy" id="353224"/>
    <lineage>
        <taxon>Bacteria</taxon>
        <taxon>Bacillati</taxon>
        <taxon>Bacillota</taxon>
        <taxon>Bacilli</taxon>
        <taxon>Bacillales</taxon>
        <taxon>Bacillaceae</taxon>
        <taxon>Caldalkalibacillus</taxon>
    </lineage>
</organism>
<evidence type="ECO:0000256" key="2">
    <source>
        <dbReference type="ARBA" id="ARBA00022448"/>
    </source>
</evidence>
<dbReference type="Proteomes" id="UP001232445">
    <property type="component" value="Unassembled WGS sequence"/>
</dbReference>
<dbReference type="InterPro" id="IPR007387">
    <property type="entry name" value="TRAP_DctQ"/>
</dbReference>
<feature type="transmembrane region" description="Helical" evidence="9">
    <location>
        <begin position="129"/>
        <end position="147"/>
    </location>
</feature>
<keyword evidence="12" id="KW-1185">Reference proteome</keyword>
<evidence type="ECO:0000256" key="7">
    <source>
        <dbReference type="ARBA" id="ARBA00023136"/>
    </source>
</evidence>
<evidence type="ECO:0000313" key="12">
    <source>
        <dbReference type="Proteomes" id="UP001232445"/>
    </source>
</evidence>
<gene>
    <name evidence="11" type="ORF">J2S00_001071</name>
</gene>
<reference evidence="11 12" key="1">
    <citation type="submission" date="2023-07" db="EMBL/GenBank/DDBJ databases">
        <title>Genomic Encyclopedia of Type Strains, Phase IV (KMG-IV): sequencing the most valuable type-strain genomes for metagenomic binning, comparative biology and taxonomic classification.</title>
        <authorList>
            <person name="Goeker M."/>
        </authorList>
    </citation>
    <scope>NUCLEOTIDE SEQUENCE [LARGE SCALE GENOMIC DNA]</scope>
    <source>
        <strain evidence="11 12">DSM 17740</strain>
    </source>
</reference>
<evidence type="ECO:0000256" key="4">
    <source>
        <dbReference type="ARBA" id="ARBA00022519"/>
    </source>
</evidence>
<feature type="transmembrane region" description="Helical" evidence="9">
    <location>
        <begin position="12"/>
        <end position="36"/>
    </location>
</feature>
<evidence type="ECO:0000256" key="1">
    <source>
        <dbReference type="ARBA" id="ARBA00004429"/>
    </source>
</evidence>
<accession>A0ABU0CPE9</accession>
<keyword evidence="2" id="KW-0813">Transport</keyword>
<sequence length="175" mass="19941">MMKRILGFLDKTIDFFIVLMLVGIVVTITLQVAFRYIFQISAPWTEEVARFMFIYLTYIGAALAIREKSHIAIDILVERLPRMLRAAVHIIVQLAIIFFLSILLKGSWIMVESSTDVSSATMRWLSMSYVYLALFLGSVLMIFYSVLRVIEVIKETFFTSNNSLNDSSSSTVSKS</sequence>
<evidence type="ECO:0000256" key="6">
    <source>
        <dbReference type="ARBA" id="ARBA00022989"/>
    </source>
</evidence>
<feature type="transmembrane region" description="Helical" evidence="9">
    <location>
        <begin position="86"/>
        <end position="109"/>
    </location>
</feature>
<keyword evidence="6 9" id="KW-1133">Transmembrane helix</keyword>